<dbReference type="Proteomes" id="UP000604383">
    <property type="component" value="Unassembled WGS sequence"/>
</dbReference>
<name>A0A099I7Z4_CLOIN</name>
<organism evidence="1 4">
    <name type="scientific">Clostridium innocuum</name>
    <dbReference type="NCBI Taxonomy" id="1522"/>
    <lineage>
        <taxon>Bacteria</taxon>
        <taxon>Bacillati</taxon>
        <taxon>Bacillota</taxon>
        <taxon>Clostridia</taxon>
        <taxon>Eubacteriales</taxon>
        <taxon>Clostridiaceae</taxon>
        <taxon>Clostridium</taxon>
    </lineage>
</organism>
<dbReference type="AlphaFoldDB" id="A0A099I7Z4"/>
<protein>
    <submittedName>
        <fullName evidence="2">DUF1836 domain-containing protein</fullName>
    </submittedName>
</protein>
<accession>A0A099I7Z4</accession>
<dbReference type="PANTHER" id="PTHR40056">
    <property type="entry name" value="HYPOTHETICAL CYTOSOLIC PROTEIN"/>
    <property type="match status" value="1"/>
</dbReference>
<proteinExistence type="predicted"/>
<dbReference type="Proteomes" id="UP000030008">
    <property type="component" value="Unassembled WGS sequence"/>
</dbReference>
<reference evidence="1 4" key="1">
    <citation type="submission" date="2014-08" db="EMBL/GenBank/DDBJ databases">
        <title>Clostridium innocuum, an unnegligible vancomycin-resistant pathogen causing extra-intestinal infections.</title>
        <authorList>
            <person name="Feng Y."/>
            <person name="Chiu C.-H."/>
        </authorList>
    </citation>
    <scope>NUCLEOTIDE SEQUENCE [LARGE SCALE GENOMIC DNA]</scope>
    <source>
        <strain evidence="1 4">AN88</strain>
    </source>
</reference>
<dbReference type="PANTHER" id="PTHR40056:SF1">
    <property type="entry name" value="DUF1836 DOMAIN-CONTAINING PROTEIN"/>
    <property type="match status" value="1"/>
</dbReference>
<evidence type="ECO:0000313" key="1">
    <source>
        <dbReference type="EMBL" id="KGJ53018.1"/>
    </source>
</evidence>
<dbReference type="EMBL" id="CP048838">
    <property type="protein sequence ID" value="QJA02218.1"/>
    <property type="molecule type" value="Genomic_DNA"/>
</dbReference>
<dbReference type="Proteomes" id="UP000503330">
    <property type="component" value="Chromosome"/>
</dbReference>
<dbReference type="EMBL" id="WWTN01000008">
    <property type="protein sequence ID" value="MZH55321.1"/>
    <property type="molecule type" value="Genomic_DNA"/>
</dbReference>
<evidence type="ECO:0000313" key="2">
    <source>
        <dbReference type="EMBL" id="MZH55321.1"/>
    </source>
</evidence>
<dbReference type="RefSeq" id="WP_002608316.1">
    <property type="nucleotide sequence ID" value="NZ_CP065320.1"/>
</dbReference>
<gene>
    <name evidence="1" type="ORF">CIAN88_11095</name>
    <name evidence="3" type="ORF">G4D54_07165</name>
    <name evidence="2" type="ORF">GT664_05980</name>
</gene>
<evidence type="ECO:0000313" key="5">
    <source>
        <dbReference type="Proteomes" id="UP000503330"/>
    </source>
</evidence>
<evidence type="ECO:0000313" key="4">
    <source>
        <dbReference type="Proteomes" id="UP000030008"/>
    </source>
</evidence>
<sequence>MMIEKRKAPAFHCPRWEELPDMDLYMDQVVTLLNEYLKPFHAKDQEKMVTSTMINNYVKHGIVSPPVKKKYTKNHVAYLMVVCILKMVYRMDEISKLIRVQIYKYPIDQAYNYFCAELECCLKCIFAHKKVHHAPSDDEGSLVVDLIRNTVQAVAYTIYVRHELEHPQIMIQEESDT</sequence>
<dbReference type="Pfam" id="PF08876">
    <property type="entry name" value="DUF1836"/>
    <property type="match status" value="1"/>
</dbReference>
<reference evidence="2" key="2">
    <citation type="journal article" date="2019" name="Nat. Med.">
        <title>A library of human gut bacterial isolates paired with longitudinal multiomics data enables mechanistic microbiome research.</title>
        <authorList>
            <person name="Poyet M."/>
            <person name="Groussin M."/>
            <person name="Gibbons S.M."/>
            <person name="Avila-Pacheco J."/>
            <person name="Jiang X."/>
            <person name="Kearney S.M."/>
            <person name="Perrotta A.R."/>
            <person name="Berdy B."/>
            <person name="Zhao S."/>
            <person name="Lieberman T.D."/>
            <person name="Swanson P.K."/>
            <person name="Smith M."/>
            <person name="Roesemann S."/>
            <person name="Alexander J.E."/>
            <person name="Rich S.A."/>
            <person name="Livny J."/>
            <person name="Vlamakis H."/>
            <person name="Clish C."/>
            <person name="Bullock K."/>
            <person name="Deik A."/>
            <person name="Scott J."/>
            <person name="Pierce K.A."/>
            <person name="Xavier R.J."/>
            <person name="Alm E.J."/>
        </authorList>
    </citation>
    <scope>NUCLEOTIDE SEQUENCE</scope>
    <source>
        <strain evidence="2">BIOML-A12</strain>
    </source>
</reference>
<dbReference type="InterPro" id="IPR014975">
    <property type="entry name" value="DUF1836"/>
</dbReference>
<reference evidence="3 5" key="3">
    <citation type="submission" date="2020-02" db="EMBL/GenBank/DDBJ databases">
        <authorList>
            <person name="Kociolek L.K."/>
            <person name="Ozer E.A."/>
        </authorList>
    </citation>
    <scope>NUCLEOTIDE SEQUENCE [LARGE SCALE GENOMIC DNA]</scope>
    <source>
        <strain evidence="3 5">ATCC 14501</strain>
    </source>
</reference>
<dbReference type="EMBL" id="JQIF01000048">
    <property type="protein sequence ID" value="KGJ53018.1"/>
    <property type="molecule type" value="Genomic_DNA"/>
</dbReference>
<evidence type="ECO:0000313" key="3">
    <source>
        <dbReference type="EMBL" id="QJA02218.1"/>
    </source>
</evidence>